<reference evidence="1 2" key="1">
    <citation type="submission" date="2021-06" db="EMBL/GenBank/DDBJ databases">
        <authorList>
            <person name="Palmer J.M."/>
        </authorList>
    </citation>
    <scope>NUCLEOTIDE SEQUENCE [LARGE SCALE GENOMIC DNA]</scope>
    <source>
        <strain evidence="1 2">CL_MEX2019</strain>
        <tissue evidence="1">Muscle</tissue>
    </source>
</reference>
<evidence type="ECO:0000313" key="1">
    <source>
        <dbReference type="EMBL" id="MED6292536.1"/>
    </source>
</evidence>
<keyword evidence="2" id="KW-1185">Reference proteome</keyword>
<sequence length="206" mass="22999">MLAGCQQLIFPTSPRGPAGLPNKARLSNLGRGRDGILRSGCVFVFLCLLHVLILRWCWSSQVCWVTGATYSTDCQEEYLSRRLAALQYFESPQAYPVHPPTIAIATIHRTSSNTPPDGAFAFPESFQSPHFRDVTSPSPEKFSKPYSGNHQTHRTQNLCLPPLTYPPSGSTNPGYSAVDLSVTIIYWPADVAEKRPFPPCYRYRCF</sequence>
<dbReference type="EMBL" id="JAHUTJ010073819">
    <property type="protein sequence ID" value="MED6292536.1"/>
    <property type="molecule type" value="Genomic_DNA"/>
</dbReference>
<name>A0ABU7EZB5_9TELE</name>
<comment type="caution">
    <text evidence="1">The sequence shown here is derived from an EMBL/GenBank/DDBJ whole genome shotgun (WGS) entry which is preliminary data.</text>
</comment>
<dbReference type="Proteomes" id="UP001352852">
    <property type="component" value="Unassembled WGS sequence"/>
</dbReference>
<gene>
    <name evidence="1" type="ORF">CHARACLAT_001244</name>
</gene>
<proteinExistence type="predicted"/>
<evidence type="ECO:0000313" key="2">
    <source>
        <dbReference type="Proteomes" id="UP001352852"/>
    </source>
</evidence>
<accession>A0ABU7EZB5</accession>
<organism evidence="1 2">
    <name type="scientific">Characodon lateralis</name>
    <dbReference type="NCBI Taxonomy" id="208331"/>
    <lineage>
        <taxon>Eukaryota</taxon>
        <taxon>Metazoa</taxon>
        <taxon>Chordata</taxon>
        <taxon>Craniata</taxon>
        <taxon>Vertebrata</taxon>
        <taxon>Euteleostomi</taxon>
        <taxon>Actinopterygii</taxon>
        <taxon>Neopterygii</taxon>
        <taxon>Teleostei</taxon>
        <taxon>Neoteleostei</taxon>
        <taxon>Acanthomorphata</taxon>
        <taxon>Ovalentaria</taxon>
        <taxon>Atherinomorphae</taxon>
        <taxon>Cyprinodontiformes</taxon>
        <taxon>Goodeidae</taxon>
        <taxon>Characodon</taxon>
    </lineage>
</organism>
<protein>
    <submittedName>
        <fullName evidence="1">Uncharacterized protein</fullName>
    </submittedName>
</protein>